<evidence type="ECO:0000256" key="2">
    <source>
        <dbReference type="ARBA" id="ARBA00022630"/>
    </source>
</evidence>
<dbReference type="PANTHER" id="PTHR46568">
    <property type="entry name" value="ALKYLDIHYDROXYACETONEPHOSPHATE SYNTHASE, PEROXISOMAL"/>
    <property type="match status" value="1"/>
</dbReference>
<feature type="site" description="Important for enzyme activity" evidence="8">
    <location>
        <position position="322"/>
    </location>
</feature>
<evidence type="ECO:0000256" key="5">
    <source>
        <dbReference type="PIRSR" id="PIRSR625650-1"/>
    </source>
</evidence>
<reference evidence="10" key="1">
    <citation type="journal article" date="2014" name="Int. J. Syst. Evol. Microbiol.">
        <title>Complete genome sequence of Corynebacterium casei LMG S-19264T (=DSM 44701T), isolated from a smear-ripened cheese.</title>
        <authorList>
            <consortium name="US DOE Joint Genome Institute (JGI-PGF)"/>
            <person name="Walter F."/>
            <person name="Albersmeier A."/>
            <person name="Kalinowski J."/>
            <person name="Ruckert C."/>
        </authorList>
    </citation>
    <scope>NUCLEOTIDE SEQUENCE</scope>
    <source>
        <strain evidence="10">CGMCC 4.5737</strain>
    </source>
</reference>
<dbReference type="SUPFAM" id="SSF55103">
    <property type="entry name" value="FAD-linked oxidases, C-terminal domain"/>
    <property type="match status" value="1"/>
</dbReference>
<dbReference type="Proteomes" id="UP000637578">
    <property type="component" value="Unassembled WGS sequence"/>
</dbReference>
<evidence type="ECO:0000256" key="4">
    <source>
        <dbReference type="ARBA" id="ARBA00023002"/>
    </source>
</evidence>
<feature type="binding site" evidence="7">
    <location>
        <begin position="138"/>
        <end position="144"/>
    </location>
    <ligand>
        <name>FAD</name>
        <dbReference type="ChEBI" id="CHEBI:57692"/>
    </ligand>
</feature>
<evidence type="ECO:0000313" key="10">
    <source>
        <dbReference type="EMBL" id="GGM75141.1"/>
    </source>
</evidence>
<dbReference type="InterPro" id="IPR004113">
    <property type="entry name" value="FAD-bd_oxidored_4_C"/>
</dbReference>
<sequence>MCHTVAVTEGIDHTLRDRWTPSGEATALPGHATRWLRARTGLDPADTPAAPASVLAVADSALSEPARAALAEVVGEPNVSTDRQARLGRAGGLSYLDLLRRRSGAELAVPDAVVLPNSPAEVQGVLEVCVEHDLAVVPFGGGTSVVGGVTALRGDKRAAVALDLAHLDQLVSVDPVSRIAVLQAGVRAPEAERLLAAHGFTLGHFPQSFERATIGGFAATRSAGQASSGYGRFEDMVEGIRMATPSGEWRLGAAPASAAGPDLRQLVVGSEGAFGVITEVTVRVRPVPTARRYEGFVLDGWERGVAAVRAMAQYRGLADVTRLSDVDETEVSLALSGGLRTAALRAYLRARRVRRPCLLILGWEVEDGRELAWKRMASLRVLREFDPVTLGRTAGESWRHKRFAGPRQRDALLDIGVCVETLETATHWSQIAALWSSVRGALVGSLTTENRCPVVMCHISHAYETGASLYFTAIVPRDPVDPVGQWQQAKAAACNAIAAHNTAWGGPTGTITHHHAVGTDHRPWLEGEIGAVGAEVLAAVKERLDPTGILNPGKLVPGCDQNGGRANST</sequence>
<proteinExistence type="inferred from homology"/>
<dbReference type="Gene3D" id="3.30.465.10">
    <property type="match status" value="1"/>
</dbReference>
<comment type="similarity">
    <text evidence="1">Belongs to the FAD-binding oxidoreductase/transferase type 4 family.</text>
</comment>
<dbReference type="Gene3D" id="3.30.43.10">
    <property type="entry name" value="Uridine Diphospho-n-acetylenolpyruvylglucosamine Reductase, domain 2"/>
    <property type="match status" value="1"/>
</dbReference>
<dbReference type="InterPro" id="IPR006094">
    <property type="entry name" value="Oxid_FAD_bind_N"/>
</dbReference>
<dbReference type="InterPro" id="IPR016164">
    <property type="entry name" value="FAD-linked_Oxase-like_C"/>
</dbReference>
<dbReference type="EMBL" id="BMMK01000033">
    <property type="protein sequence ID" value="GGM75141.1"/>
    <property type="molecule type" value="Genomic_DNA"/>
</dbReference>
<dbReference type="Gene3D" id="1.10.45.10">
    <property type="entry name" value="Vanillyl-alcohol Oxidase, Chain A, domain 4"/>
    <property type="match status" value="1"/>
</dbReference>
<dbReference type="GO" id="GO:0008609">
    <property type="term" value="F:alkylglycerone-phosphate synthase activity"/>
    <property type="evidence" value="ECO:0007669"/>
    <property type="project" value="InterPro"/>
</dbReference>
<feature type="active site" description="Proton donor/acceptor" evidence="5">
    <location>
        <position position="470"/>
    </location>
</feature>
<dbReference type="InterPro" id="IPR025650">
    <property type="entry name" value="Alkyl-DHAP_Synthase"/>
</dbReference>
<comment type="caution">
    <text evidence="10">The sequence shown here is derived from an EMBL/GenBank/DDBJ whole genome shotgun (WGS) entry which is preliminary data.</text>
</comment>
<keyword evidence="2" id="KW-0285">Flavoprotein</keyword>
<dbReference type="Pfam" id="PF02913">
    <property type="entry name" value="FAD-oxidase_C"/>
    <property type="match status" value="1"/>
</dbReference>
<feature type="binding site" evidence="6">
    <location>
        <position position="409"/>
    </location>
    <ligand>
        <name>substrate</name>
    </ligand>
</feature>
<dbReference type="GO" id="GO:0016491">
    <property type="term" value="F:oxidoreductase activity"/>
    <property type="evidence" value="ECO:0007669"/>
    <property type="project" value="UniProtKB-KW"/>
</dbReference>
<dbReference type="InterPro" id="IPR016167">
    <property type="entry name" value="FAD-bd_PCMH_sub1"/>
</dbReference>
<reference evidence="10" key="2">
    <citation type="submission" date="2020-09" db="EMBL/GenBank/DDBJ databases">
        <authorList>
            <person name="Sun Q."/>
            <person name="Zhou Y."/>
        </authorList>
    </citation>
    <scope>NUCLEOTIDE SEQUENCE</scope>
    <source>
        <strain evidence="10">CGMCC 4.5737</strain>
    </source>
</reference>
<evidence type="ECO:0000256" key="8">
    <source>
        <dbReference type="PIRSR" id="PIRSR625650-4"/>
    </source>
</evidence>
<dbReference type="PANTHER" id="PTHR46568:SF1">
    <property type="entry name" value="ALKYLDIHYDROXYACETONEPHOSPHATE SYNTHASE, PEROXISOMAL"/>
    <property type="match status" value="1"/>
</dbReference>
<organism evidence="10 11">
    <name type="scientific">Longimycelium tulufanense</name>
    <dbReference type="NCBI Taxonomy" id="907463"/>
    <lineage>
        <taxon>Bacteria</taxon>
        <taxon>Bacillati</taxon>
        <taxon>Actinomycetota</taxon>
        <taxon>Actinomycetes</taxon>
        <taxon>Pseudonocardiales</taxon>
        <taxon>Pseudonocardiaceae</taxon>
        <taxon>Longimycelium</taxon>
    </lineage>
</organism>
<dbReference type="InterPro" id="IPR016171">
    <property type="entry name" value="Vanillyl_alc_oxidase_C-sub2"/>
</dbReference>
<evidence type="ECO:0000256" key="7">
    <source>
        <dbReference type="PIRSR" id="PIRSR625650-3"/>
    </source>
</evidence>
<evidence type="ECO:0000259" key="9">
    <source>
        <dbReference type="PROSITE" id="PS51387"/>
    </source>
</evidence>
<protein>
    <submittedName>
        <fullName evidence="10">Alkyldihydroxyacetonephosphate synthase</fullName>
    </submittedName>
</protein>
<dbReference type="GO" id="GO:0071949">
    <property type="term" value="F:FAD binding"/>
    <property type="evidence" value="ECO:0007669"/>
    <property type="project" value="InterPro"/>
</dbReference>
<keyword evidence="4" id="KW-0560">Oxidoreductase</keyword>
<accession>A0A8J3CK71</accession>
<dbReference type="PROSITE" id="PS51387">
    <property type="entry name" value="FAD_PCMH"/>
    <property type="match status" value="1"/>
</dbReference>
<keyword evidence="3 7" id="KW-0274">FAD</keyword>
<evidence type="ECO:0000256" key="1">
    <source>
        <dbReference type="ARBA" id="ARBA00008000"/>
    </source>
</evidence>
<dbReference type="GO" id="GO:0008610">
    <property type="term" value="P:lipid biosynthetic process"/>
    <property type="evidence" value="ECO:0007669"/>
    <property type="project" value="InterPro"/>
</dbReference>
<dbReference type="SUPFAM" id="SSF56176">
    <property type="entry name" value="FAD-binding/transporter-associated domain-like"/>
    <property type="match status" value="1"/>
</dbReference>
<dbReference type="Gene3D" id="3.30.70.3450">
    <property type="match status" value="1"/>
</dbReference>
<keyword evidence="11" id="KW-1185">Reference proteome</keyword>
<dbReference type="Pfam" id="PF01565">
    <property type="entry name" value="FAD_binding_4"/>
    <property type="match status" value="1"/>
</dbReference>
<evidence type="ECO:0000256" key="3">
    <source>
        <dbReference type="ARBA" id="ARBA00022827"/>
    </source>
</evidence>
<dbReference type="InterPro" id="IPR016166">
    <property type="entry name" value="FAD-bd_PCMH"/>
</dbReference>
<feature type="binding site" evidence="7">
    <location>
        <begin position="271"/>
        <end position="277"/>
    </location>
    <ligand>
        <name>FAD</name>
        <dbReference type="ChEBI" id="CHEBI:57692"/>
    </ligand>
</feature>
<comment type="cofactor">
    <cofactor evidence="7">
        <name>FAD</name>
        <dbReference type="ChEBI" id="CHEBI:57692"/>
    </cofactor>
</comment>
<dbReference type="Gene3D" id="3.30.300.330">
    <property type="match status" value="1"/>
</dbReference>
<gene>
    <name evidence="10" type="ORF">GCM10012275_52290</name>
</gene>
<dbReference type="InterPro" id="IPR016169">
    <property type="entry name" value="FAD-bd_PCMH_sub2"/>
</dbReference>
<evidence type="ECO:0000256" key="6">
    <source>
        <dbReference type="PIRSR" id="PIRSR625650-2"/>
    </source>
</evidence>
<dbReference type="InterPro" id="IPR036318">
    <property type="entry name" value="FAD-bd_PCMH-like_sf"/>
</dbReference>
<dbReference type="AlphaFoldDB" id="A0A8J3CK71"/>
<name>A0A8J3CK71_9PSEU</name>
<evidence type="ECO:0000313" key="11">
    <source>
        <dbReference type="Proteomes" id="UP000637578"/>
    </source>
</evidence>
<feature type="domain" description="FAD-binding PCMH-type" evidence="9">
    <location>
        <begin position="106"/>
        <end position="287"/>
    </location>
</feature>